<reference evidence="3 4" key="1">
    <citation type="journal article" date="2012" name="J. Bacteriol.">
        <title>Complete genome sequence of Alcanivorax dieselolei type strain B5.</title>
        <authorList>
            <person name="Lai Q."/>
            <person name="Li W."/>
            <person name="Shao Z."/>
        </authorList>
    </citation>
    <scope>NUCLEOTIDE SEQUENCE [LARGE SCALE GENOMIC DNA]</scope>
    <source>
        <strain evidence="4">DSM 16502 / CGMCC 1.3690 / B-5</strain>
    </source>
</reference>
<feature type="transmembrane region" description="Helical" evidence="1">
    <location>
        <begin position="146"/>
        <end position="169"/>
    </location>
</feature>
<accession>K0CDR3</accession>
<proteinExistence type="predicted"/>
<dbReference type="Pfam" id="PF07331">
    <property type="entry name" value="TctB"/>
    <property type="match status" value="1"/>
</dbReference>
<evidence type="ECO:0000313" key="4">
    <source>
        <dbReference type="Proteomes" id="UP000006286"/>
    </source>
</evidence>
<dbReference type="AlphaFoldDB" id="K0CDR3"/>
<keyword evidence="1" id="KW-0812">Transmembrane</keyword>
<sequence length="174" mass="18098">MAQHPADNVDTSEATTSPILDLAVAAFFAIICAAGWFSVLSGKRLMASLESGLDPGAAFLPVLVLGLLSLGTALILVKGLVRFFSGAQGGPSLRQGDHLPAVALFLGMVVLCLAATRIGLLPAAFLFSAAWTAWLSGRRNGRRARALFSGLILGGLLCTFLYVVFVSVLKVPIG</sequence>
<keyword evidence="4" id="KW-1185">Reference proteome</keyword>
<feature type="domain" description="DUF1468" evidence="2">
    <location>
        <begin position="23"/>
        <end position="172"/>
    </location>
</feature>
<dbReference type="OrthoDB" id="9864907at2"/>
<gene>
    <name evidence="3" type="ordered locus">B5T_02291</name>
</gene>
<name>K0CDR3_ALCDB</name>
<evidence type="ECO:0000259" key="2">
    <source>
        <dbReference type="Pfam" id="PF07331"/>
    </source>
</evidence>
<dbReference type="InterPro" id="IPR009936">
    <property type="entry name" value="DUF1468"/>
</dbReference>
<dbReference type="STRING" id="930169.B5T_02291"/>
<organism evidence="3 4">
    <name type="scientific">Alcanivorax dieselolei (strain DSM 16502 / CGMCC 1.3690 / MCCC 1A00001 / B-5)</name>
    <name type="common">Alloalcanivorax dieselolei</name>
    <dbReference type="NCBI Taxonomy" id="930169"/>
    <lineage>
        <taxon>Bacteria</taxon>
        <taxon>Pseudomonadati</taxon>
        <taxon>Pseudomonadota</taxon>
        <taxon>Gammaproteobacteria</taxon>
        <taxon>Oceanospirillales</taxon>
        <taxon>Alcanivoracaceae</taxon>
        <taxon>Alloalcanivorax</taxon>
    </lineage>
</organism>
<dbReference type="KEGG" id="adi:B5T_02291"/>
<feature type="transmembrane region" description="Helical" evidence="1">
    <location>
        <begin position="58"/>
        <end position="81"/>
    </location>
</feature>
<dbReference type="EMBL" id="CP003466">
    <property type="protein sequence ID" value="AFT70565.1"/>
    <property type="molecule type" value="Genomic_DNA"/>
</dbReference>
<evidence type="ECO:0000256" key="1">
    <source>
        <dbReference type="SAM" id="Phobius"/>
    </source>
</evidence>
<dbReference type="RefSeq" id="WP_014994636.1">
    <property type="nucleotide sequence ID" value="NC_018691.1"/>
</dbReference>
<feature type="transmembrane region" description="Helical" evidence="1">
    <location>
        <begin position="101"/>
        <end position="134"/>
    </location>
</feature>
<dbReference type="PATRIC" id="fig|930169.3.peg.2258"/>
<dbReference type="HOGENOM" id="CLU_1536872_0_0_6"/>
<protein>
    <recommendedName>
        <fullName evidence="2">DUF1468 domain-containing protein</fullName>
    </recommendedName>
</protein>
<feature type="transmembrane region" description="Helical" evidence="1">
    <location>
        <begin position="19"/>
        <end position="37"/>
    </location>
</feature>
<dbReference type="Proteomes" id="UP000006286">
    <property type="component" value="Chromosome"/>
</dbReference>
<keyword evidence="1" id="KW-1133">Transmembrane helix</keyword>
<evidence type="ECO:0000313" key="3">
    <source>
        <dbReference type="EMBL" id="AFT70565.1"/>
    </source>
</evidence>
<keyword evidence="1" id="KW-0472">Membrane</keyword>